<dbReference type="PANTHER" id="PTHR43694:SF1">
    <property type="entry name" value="RIBONUCLEASE J"/>
    <property type="match status" value="1"/>
</dbReference>
<evidence type="ECO:0000259" key="7">
    <source>
        <dbReference type="SMART" id="SM00849"/>
    </source>
</evidence>
<dbReference type="GO" id="GO:0004527">
    <property type="term" value="F:exonuclease activity"/>
    <property type="evidence" value="ECO:0007669"/>
    <property type="project" value="UniProtKB-KW"/>
</dbReference>
<keyword evidence="6" id="KW-0694">RNA-binding</keyword>
<evidence type="ECO:0000256" key="1">
    <source>
        <dbReference type="ARBA" id="ARBA00022722"/>
    </source>
</evidence>
<keyword evidence="1" id="KW-0540">Nuclease</keyword>
<evidence type="ECO:0000313" key="8">
    <source>
        <dbReference type="EMBL" id="KIQ69860.1"/>
    </source>
</evidence>
<feature type="domain" description="Metallo-beta-lactamase" evidence="7">
    <location>
        <begin position="18"/>
        <end position="218"/>
    </location>
</feature>
<dbReference type="InterPro" id="IPR036866">
    <property type="entry name" value="RibonucZ/Hydroxyglut_hydro"/>
</dbReference>
<keyword evidence="3 8" id="KW-0378">Hydrolase</keyword>
<dbReference type="EMBL" id="AONG01000008">
    <property type="protein sequence ID" value="KIQ69860.1"/>
    <property type="molecule type" value="Genomic_DNA"/>
</dbReference>
<keyword evidence="9" id="KW-1185">Reference proteome</keyword>
<dbReference type="STRING" id="1123501.Wenmar_01430"/>
<dbReference type="Pfam" id="PF22505">
    <property type="entry name" value="RNase_J_b_CASP"/>
    <property type="match status" value="1"/>
</dbReference>
<dbReference type="InterPro" id="IPR011108">
    <property type="entry name" value="RMMBL"/>
</dbReference>
<dbReference type="OrthoDB" id="9770211at2"/>
<reference evidence="8 9" key="1">
    <citation type="submission" date="2013-01" db="EMBL/GenBank/DDBJ databases">
        <authorList>
            <person name="Fiebig A."/>
            <person name="Goeker M."/>
            <person name="Klenk H.-P.P."/>
        </authorList>
    </citation>
    <scope>NUCLEOTIDE SEQUENCE [LARGE SCALE GENOMIC DNA]</scope>
    <source>
        <strain evidence="8 9">DSM 24838</strain>
    </source>
</reference>
<dbReference type="AlphaFoldDB" id="A0A0D0NNM1"/>
<protein>
    <submittedName>
        <fullName evidence="8">Putative hydrolase of the metallo-beta-lactamase superfamily</fullName>
    </submittedName>
</protein>
<dbReference type="PATRIC" id="fig|1123501.6.peg.1517"/>
<dbReference type="GO" id="GO:0003723">
    <property type="term" value="F:RNA binding"/>
    <property type="evidence" value="ECO:0007669"/>
    <property type="project" value="UniProtKB-KW"/>
</dbReference>
<comment type="caution">
    <text evidence="8">The sequence shown here is derived from an EMBL/GenBank/DDBJ whole genome shotgun (WGS) entry which is preliminary data.</text>
</comment>
<evidence type="ECO:0000313" key="9">
    <source>
        <dbReference type="Proteomes" id="UP000035100"/>
    </source>
</evidence>
<dbReference type="SMART" id="SM00849">
    <property type="entry name" value="Lactamase_B"/>
    <property type="match status" value="1"/>
</dbReference>
<dbReference type="eggNOG" id="COG0595">
    <property type="taxonomic scope" value="Bacteria"/>
</dbReference>
<dbReference type="Pfam" id="PF07521">
    <property type="entry name" value="RMMBL"/>
    <property type="match status" value="1"/>
</dbReference>
<sequence length="555" mass="60227">MSGERLIYLPLGGAGEIGMNAYVYGYGRPGHERLIVVDLGVTFPDMDTSPGVDLIMADVAWLAERRDRIEAVFVTHAHEDHVGAVGLLWDRLRAPIHARRFTASIAARKLEENGAPTSGLHVVEPWPQTVEAGPFRVGFLPLSHSIPESAGLVIDSPAGRVLHTGDYKIDLTPVVGEPFDSALWEKASQGGVKALVCDSTNVFSLNPGRSEATLAPEIEGLFRDATGMVVATTFASNVARVKTLADAAVAAGRSVCLLGRAMRRMVETAQETGLLTDFPSTISPEEAADLPRQNVCLLVTGSQGERRAASAQLAQQTYLGLKLSEGDTFLFSSKIIPGNERGVIKVMNQLSEKGVTVIYEETGRYHVSGHANRPDLMAMHRIVQPQMLIPMHGEHRHLSEHVRLGAESGLTGIVATNGMMIDLTGDRPQVAEYIDAGRTYLDGSVFIGAMDGVIRDRIRMSLNGHVMVTLILDEKDEPLGDVWCEVMGLPETGRSKAPLVDVLEEDLSQFVGRAKRGTLRDEEGLDKELRRIARQTAQNEIGKKPEVTVVVSRLS</sequence>
<dbReference type="Gene3D" id="3.10.20.580">
    <property type="match status" value="1"/>
</dbReference>
<dbReference type="InterPro" id="IPR001279">
    <property type="entry name" value="Metallo-B-lactamas"/>
</dbReference>
<dbReference type="Pfam" id="PF17770">
    <property type="entry name" value="RNase_J_C"/>
    <property type="match status" value="1"/>
</dbReference>
<keyword evidence="2" id="KW-0479">Metal-binding</keyword>
<keyword evidence="5" id="KW-0269">Exonuclease</keyword>
<dbReference type="Gene3D" id="3.60.15.10">
    <property type="entry name" value="Ribonuclease Z/Hydroxyacylglutathione hydrolase-like"/>
    <property type="match status" value="1"/>
</dbReference>
<evidence type="ECO:0000256" key="2">
    <source>
        <dbReference type="ARBA" id="ARBA00022723"/>
    </source>
</evidence>
<evidence type="ECO:0000256" key="4">
    <source>
        <dbReference type="ARBA" id="ARBA00022833"/>
    </source>
</evidence>
<dbReference type="GO" id="GO:0046872">
    <property type="term" value="F:metal ion binding"/>
    <property type="evidence" value="ECO:0007669"/>
    <property type="project" value="UniProtKB-KW"/>
</dbReference>
<dbReference type="RefSeq" id="WP_018301208.1">
    <property type="nucleotide sequence ID" value="NZ_KB902276.1"/>
</dbReference>
<dbReference type="Proteomes" id="UP000035100">
    <property type="component" value="Unassembled WGS sequence"/>
</dbReference>
<dbReference type="PANTHER" id="PTHR43694">
    <property type="entry name" value="RIBONUCLEASE J"/>
    <property type="match status" value="1"/>
</dbReference>
<keyword evidence="4" id="KW-0862">Zinc</keyword>
<organism evidence="8 9">
    <name type="scientific">Wenxinia marina DSM 24838</name>
    <dbReference type="NCBI Taxonomy" id="1123501"/>
    <lineage>
        <taxon>Bacteria</taxon>
        <taxon>Pseudomonadati</taxon>
        <taxon>Pseudomonadota</taxon>
        <taxon>Alphaproteobacteria</taxon>
        <taxon>Rhodobacterales</taxon>
        <taxon>Roseobacteraceae</taxon>
        <taxon>Wenxinia</taxon>
    </lineage>
</organism>
<evidence type="ECO:0000256" key="5">
    <source>
        <dbReference type="ARBA" id="ARBA00022839"/>
    </source>
</evidence>
<dbReference type="InterPro" id="IPR055132">
    <property type="entry name" value="RNase_J_b_CASP"/>
</dbReference>
<dbReference type="Gene3D" id="3.40.50.10710">
    <property type="entry name" value="Metallo-hydrolase/oxidoreductase"/>
    <property type="match status" value="1"/>
</dbReference>
<dbReference type="SUPFAM" id="SSF56281">
    <property type="entry name" value="Metallo-hydrolase/oxidoreductase"/>
    <property type="match status" value="1"/>
</dbReference>
<dbReference type="InterPro" id="IPR042173">
    <property type="entry name" value="RNase_J_2"/>
</dbReference>
<dbReference type="PROSITE" id="PS01292">
    <property type="entry name" value="UPF0036"/>
    <property type="match status" value="1"/>
</dbReference>
<dbReference type="InterPro" id="IPR041636">
    <property type="entry name" value="RNase_J_C"/>
</dbReference>
<evidence type="ECO:0000256" key="3">
    <source>
        <dbReference type="ARBA" id="ARBA00022801"/>
    </source>
</evidence>
<proteinExistence type="predicted"/>
<name>A0A0D0NNM1_9RHOB</name>
<dbReference type="Pfam" id="PF00753">
    <property type="entry name" value="Lactamase_B"/>
    <property type="match status" value="1"/>
</dbReference>
<accession>A0A0D0NNM1</accession>
<dbReference type="CDD" id="cd07714">
    <property type="entry name" value="RNaseJ_MBL-fold"/>
    <property type="match status" value="1"/>
</dbReference>
<dbReference type="InterPro" id="IPR001587">
    <property type="entry name" value="RNase_J_CS"/>
</dbReference>
<gene>
    <name evidence="8" type="ORF">Wenmar_01430</name>
</gene>
<evidence type="ECO:0000256" key="6">
    <source>
        <dbReference type="ARBA" id="ARBA00022884"/>
    </source>
</evidence>